<dbReference type="InterPro" id="IPR027417">
    <property type="entry name" value="P-loop_NTPase"/>
</dbReference>
<keyword evidence="1" id="KW-0963">Cytoplasm</keyword>
<name>A0A3B0SAM8_9ZZZZ</name>
<dbReference type="PANTHER" id="PTHR43210:SF2">
    <property type="entry name" value="ATP-DEPENDENT DETHIOBIOTIN SYNTHETASE BIOD 2"/>
    <property type="match status" value="1"/>
</dbReference>
<dbReference type="Gene3D" id="3.40.50.300">
    <property type="entry name" value="P-loop containing nucleotide triphosphate hydrolases"/>
    <property type="match status" value="1"/>
</dbReference>
<keyword evidence="6" id="KW-0067">ATP-binding</keyword>
<dbReference type="PIRSF" id="PIRSF006755">
    <property type="entry name" value="DTB_synth"/>
    <property type="match status" value="1"/>
</dbReference>
<dbReference type="GO" id="GO:0009102">
    <property type="term" value="P:biotin biosynthetic process"/>
    <property type="evidence" value="ECO:0007669"/>
    <property type="project" value="UniProtKB-UniPathway"/>
</dbReference>
<evidence type="ECO:0000256" key="7">
    <source>
        <dbReference type="ARBA" id="ARBA00022842"/>
    </source>
</evidence>
<dbReference type="CDD" id="cd03109">
    <property type="entry name" value="DTBS"/>
    <property type="match status" value="1"/>
</dbReference>
<keyword evidence="2 9" id="KW-0436">Ligase</keyword>
<evidence type="ECO:0000256" key="8">
    <source>
        <dbReference type="ARBA" id="ARBA00047386"/>
    </source>
</evidence>
<dbReference type="EMBL" id="UOEF01000341">
    <property type="protein sequence ID" value="VAW02148.1"/>
    <property type="molecule type" value="Genomic_DNA"/>
</dbReference>
<keyword evidence="7" id="KW-0460">Magnesium</keyword>
<proteinExistence type="inferred from homology"/>
<dbReference type="PANTHER" id="PTHR43210">
    <property type="entry name" value="DETHIOBIOTIN SYNTHETASE"/>
    <property type="match status" value="1"/>
</dbReference>
<reference evidence="9" key="1">
    <citation type="submission" date="2018-06" db="EMBL/GenBank/DDBJ databases">
        <authorList>
            <person name="Zhirakovskaya E."/>
        </authorList>
    </citation>
    <scope>NUCLEOTIDE SEQUENCE</scope>
</reference>
<dbReference type="EC" id="6.3.3.3" evidence="9"/>
<keyword evidence="4" id="KW-0547">Nucleotide-binding</keyword>
<dbReference type="HAMAP" id="MF_00336">
    <property type="entry name" value="BioD"/>
    <property type="match status" value="1"/>
</dbReference>
<accession>A0A3B0SAM8</accession>
<evidence type="ECO:0000256" key="2">
    <source>
        <dbReference type="ARBA" id="ARBA00022598"/>
    </source>
</evidence>
<organism evidence="9">
    <name type="scientific">hydrothermal vent metagenome</name>
    <dbReference type="NCBI Taxonomy" id="652676"/>
    <lineage>
        <taxon>unclassified sequences</taxon>
        <taxon>metagenomes</taxon>
        <taxon>ecological metagenomes</taxon>
    </lineage>
</organism>
<keyword evidence="5" id="KW-0093">Biotin biosynthesis</keyword>
<dbReference type="GO" id="GO:0000287">
    <property type="term" value="F:magnesium ion binding"/>
    <property type="evidence" value="ECO:0007669"/>
    <property type="project" value="InterPro"/>
</dbReference>
<evidence type="ECO:0000256" key="1">
    <source>
        <dbReference type="ARBA" id="ARBA00022490"/>
    </source>
</evidence>
<protein>
    <submittedName>
        <fullName evidence="9">Dethiobiotin synthetase</fullName>
        <ecNumber evidence="9">6.3.3.3</ecNumber>
    </submittedName>
</protein>
<dbReference type="InterPro" id="IPR004472">
    <property type="entry name" value="DTB_synth_BioD"/>
</dbReference>
<evidence type="ECO:0000256" key="6">
    <source>
        <dbReference type="ARBA" id="ARBA00022840"/>
    </source>
</evidence>
<dbReference type="GO" id="GO:0005829">
    <property type="term" value="C:cytosol"/>
    <property type="evidence" value="ECO:0007669"/>
    <property type="project" value="TreeGrafter"/>
</dbReference>
<evidence type="ECO:0000256" key="3">
    <source>
        <dbReference type="ARBA" id="ARBA00022723"/>
    </source>
</evidence>
<dbReference type="AlphaFoldDB" id="A0A3B0SAM8"/>
<dbReference type="SUPFAM" id="SSF52540">
    <property type="entry name" value="P-loop containing nucleoside triphosphate hydrolases"/>
    <property type="match status" value="1"/>
</dbReference>
<dbReference type="UniPathway" id="UPA00078"/>
<evidence type="ECO:0000256" key="5">
    <source>
        <dbReference type="ARBA" id="ARBA00022756"/>
    </source>
</evidence>
<dbReference type="NCBIfam" id="TIGR00347">
    <property type="entry name" value="bioD"/>
    <property type="match status" value="1"/>
</dbReference>
<dbReference type="GO" id="GO:0004141">
    <property type="term" value="F:dethiobiotin synthase activity"/>
    <property type="evidence" value="ECO:0007669"/>
    <property type="project" value="UniProtKB-EC"/>
</dbReference>
<dbReference type="Pfam" id="PF13500">
    <property type="entry name" value="AAA_26"/>
    <property type="match status" value="1"/>
</dbReference>
<comment type="catalytic activity">
    <reaction evidence="8">
        <text>(7R,8S)-8-amino-7-(carboxyamino)nonanoate + ATP = (4R,5S)-dethiobiotin + ADP + phosphate + H(+)</text>
        <dbReference type="Rhea" id="RHEA:63684"/>
        <dbReference type="ChEBI" id="CHEBI:15378"/>
        <dbReference type="ChEBI" id="CHEBI:30616"/>
        <dbReference type="ChEBI" id="CHEBI:43474"/>
        <dbReference type="ChEBI" id="CHEBI:149470"/>
        <dbReference type="ChEBI" id="CHEBI:149473"/>
        <dbReference type="ChEBI" id="CHEBI:456216"/>
    </reaction>
</comment>
<sequence length="216" mass="23153">MKQKMRLIITGTDTDIGKTVFSAALADAMNAAYWKPVQAGLEDGGDSQRIATLSSLPPDRILPEAYRLTTPCSPDLAAQIDGISIDPGRLNPPETDGPLVIEGAGGALVPLSGNTVYADLFAKWDLPVIVVAGTALGTINHSLLTIEALRVRNVTICGIAFVGDAAPHSEETICRIGHVRHLGRLPHLPSLDRDSLRKAFIENFNIEDFISRKDHG</sequence>
<evidence type="ECO:0000313" key="9">
    <source>
        <dbReference type="EMBL" id="VAW02148.1"/>
    </source>
</evidence>
<gene>
    <name evidence="9" type="ORF">MNBD_ALPHA04-361</name>
</gene>
<dbReference type="GO" id="GO:0005524">
    <property type="term" value="F:ATP binding"/>
    <property type="evidence" value="ECO:0007669"/>
    <property type="project" value="UniProtKB-KW"/>
</dbReference>
<evidence type="ECO:0000256" key="4">
    <source>
        <dbReference type="ARBA" id="ARBA00022741"/>
    </source>
</evidence>
<keyword evidence="3" id="KW-0479">Metal-binding</keyword>